<reference evidence="3" key="2">
    <citation type="submission" date="2018-10" db="UniProtKB">
        <authorList>
            <consortium name="EnsemblPlants"/>
        </authorList>
    </citation>
    <scope>IDENTIFICATION</scope>
</reference>
<dbReference type="InterPro" id="IPR046533">
    <property type="entry name" value="DUF6598"/>
</dbReference>
<organism evidence="3">
    <name type="scientific">Triticum aestivum</name>
    <name type="common">Wheat</name>
    <dbReference type="NCBI Taxonomy" id="4565"/>
    <lineage>
        <taxon>Eukaryota</taxon>
        <taxon>Viridiplantae</taxon>
        <taxon>Streptophyta</taxon>
        <taxon>Embryophyta</taxon>
        <taxon>Tracheophyta</taxon>
        <taxon>Spermatophyta</taxon>
        <taxon>Magnoliopsida</taxon>
        <taxon>Liliopsida</taxon>
        <taxon>Poales</taxon>
        <taxon>Poaceae</taxon>
        <taxon>BOP clade</taxon>
        <taxon>Pooideae</taxon>
        <taxon>Triticodae</taxon>
        <taxon>Triticeae</taxon>
        <taxon>Triticinae</taxon>
        <taxon>Triticum</taxon>
    </lineage>
</organism>
<dbReference type="Gramene" id="TraesCS2B03G1320700.1">
    <property type="protein sequence ID" value="TraesCS2B03G1320700.1.CDS"/>
    <property type="gene ID" value="TraesCS2B03G1320700"/>
</dbReference>
<dbReference type="Proteomes" id="UP000019116">
    <property type="component" value="Chromosome 2B"/>
</dbReference>
<evidence type="ECO:0000259" key="2">
    <source>
        <dbReference type="Pfam" id="PF20241"/>
    </source>
</evidence>
<dbReference type="EnsemblPlants" id="TraesCS2B02G527500.1">
    <property type="protein sequence ID" value="TraesCS2B02G527500.1"/>
    <property type="gene ID" value="TraesCS2B02G527500"/>
</dbReference>
<dbReference type="GeneID" id="123042337"/>
<evidence type="ECO:0000313" key="4">
    <source>
        <dbReference type="Proteomes" id="UP000019116"/>
    </source>
</evidence>
<name>A0A3B6CEF4_WHEAT</name>
<evidence type="ECO:0000313" key="3">
    <source>
        <dbReference type="EnsemblPlants" id="TraesCS2B02G527500.1"/>
    </source>
</evidence>
<dbReference type="SMR" id="A0A3B6CEF4"/>
<dbReference type="Gramene" id="TraesCS2B02G527500.1">
    <property type="protein sequence ID" value="TraesCS2B02G527500.1"/>
    <property type="gene ID" value="TraesCS2B02G527500"/>
</dbReference>
<feature type="region of interest" description="Disordered" evidence="1">
    <location>
        <begin position="1"/>
        <end position="26"/>
    </location>
</feature>
<dbReference type="PANTHER" id="PTHR33065">
    <property type="entry name" value="OS07G0486400 PROTEIN"/>
    <property type="match status" value="1"/>
</dbReference>
<accession>A0A3B6CEF4</accession>
<feature type="domain" description="DUF6598" evidence="2">
    <location>
        <begin position="150"/>
        <end position="395"/>
    </location>
</feature>
<sequence length="435" mass="49347">MIGRHAEEEEEQEQVYGMPQKSLDESHMDHLQDEMKKLLRSSSTNERDAVRSWLKSERCLRALSQLQSISARIDDLRRSNPGLDHELKLMLRPSKHESDSAEEEGLFAARRSMWELINANKFEELTSLTSMLFTSCTPGRMPWYAVDQLSLQIYSIKITEITDLEWPLVVYGIVAARDTVDSCRNPLFLCPRDEWQCITQQDPFLRLTGPTRAILCEDTVSFEIQLKLKGRAESEDRTFISDILSHDANAGGRFSTLNVSNHFCKMELCVERFKGSVQATILDVHIVEHGSPPFPHGGRVVCSSLPRGVHEVNWPSSRQIVLLDSADGRRFTDEHGYIDLQRNVVSAELRGELIVCIKAYSSCGDICGDVHFTPKKCNFSKERIVLGEMEVEVTVAWSLMVDDDVTIQASGHVDPFGMCPALHPSLLREMDWSVY</sequence>
<dbReference type="Pfam" id="PF20241">
    <property type="entry name" value="DUF6598"/>
    <property type="match status" value="1"/>
</dbReference>
<protein>
    <recommendedName>
        <fullName evidence="2">DUF6598 domain-containing protein</fullName>
    </recommendedName>
</protein>
<dbReference type="RefSeq" id="XP_044320745.1">
    <property type="nucleotide sequence ID" value="XM_044464810.1"/>
</dbReference>
<reference evidence="3" key="1">
    <citation type="submission" date="2018-08" db="EMBL/GenBank/DDBJ databases">
        <authorList>
            <person name="Rossello M."/>
        </authorList>
    </citation>
    <scope>NUCLEOTIDE SEQUENCE [LARGE SCALE GENOMIC DNA]</scope>
    <source>
        <strain evidence="3">cv. Chinese Spring</strain>
    </source>
</reference>
<gene>
    <name evidence="3" type="primary">LOC123042337</name>
</gene>
<dbReference type="AlphaFoldDB" id="A0A3B6CEF4"/>
<dbReference type="Gramene" id="TraesNOR2B03G01057730.1">
    <property type="protein sequence ID" value="TraesNOR2B03G01057730.1"/>
    <property type="gene ID" value="TraesNOR2B03G01057730"/>
</dbReference>
<keyword evidence="4" id="KW-1185">Reference proteome</keyword>
<evidence type="ECO:0000256" key="1">
    <source>
        <dbReference type="SAM" id="MobiDB-lite"/>
    </source>
</evidence>
<proteinExistence type="predicted"/>
<dbReference type="PANTHER" id="PTHR33065:SF183">
    <property type="entry name" value="DUF6598 DOMAIN-CONTAINING PROTEIN"/>
    <property type="match status" value="1"/>
</dbReference>